<accession>A0A0S7BN45</accession>
<dbReference type="EMBL" id="DF967972">
    <property type="protein sequence ID" value="GAP15736.1"/>
    <property type="molecule type" value="Genomic_DNA"/>
</dbReference>
<evidence type="ECO:0000313" key="2">
    <source>
        <dbReference type="Proteomes" id="UP000055060"/>
    </source>
</evidence>
<dbReference type="STRING" id="360412.LARV_03528"/>
<dbReference type="RefSeq" id="WP_152031840.1">
    <property type="nucleotide sequence ID" value="NZ_DF967972.1"/>
</dbReference>
<proteinExistence type="predicted"/>
<sequence>MSDHRDSRKSRAVSINLGDTEGRIEEIPAVQEEPQKVRFSCWEQGRLLSQPLELTEKELLNLLKVAIRVGILSPDFIKELSSEFEI</sequence>
<reference evidence="1" key="1">
    <citation type="submission" date="2015-07" db="EMBL/GenBank/DDBJ databases">
        <title>Draft Genome Sequences of Anaerolinea thermolimosa IMO-1, Bellilinea caldifistulae GOMI-1, Leptolinea tardivitalis YMTK-2, Levilinea saccharolytica KIBI-1,Longilinea arvoryzae KOME-1, Previously Described as Members of the Anaerolineaceae (Chloroflexi).</title>
        <authorList>
            <person name="Sekiguchi Y."/>
            <person name="Ohashi A."/>
            <person name="Matsuura N."/>
            <person name="Tourlousse M.D."/>
        </authorList>
    </citation>
    <scope>NUCLEOTIDE SEQUENCE [LARGE SCALE GENOMIC DNA]</scope>
    <source>
        <strain evidence="1">KOME-1</strain>
    </source>
</reference>
<name>A0A0S7BN45_9CHLR</name>
<dbReference type="Proteomes" id="UP000055060">
    <property type="component" value="Unassembled WGS sequence"/>
</dbReference>
<dbReference type="AlphaFoldDB" id="A0A0S7BN45"/>
<organism evidence="1">
    <name type="scientific">Longilinea arvoryzae</name>
    <dbReference type="NCBI Taxonomy" id="360412"/>
    <lineage>
        <taxon>Bacteria</taxon>
        <taxon>Bacillati</taxon>
        <taxon>Chloroflexota</taxon>
        <taxon>Anaerolineae</taxon>
        <taxon>Anaerolineales</taxon>
        <taxon>Anaerolineaceae</taxon>
        <taxon>Longilinea</taxon>
    </lineage>
</organism>
<keyword evidence="2" id="KW-1185">Reference proteome</keyword>
<evidence type="ECO:0000313" key="1">
    <source>
        <dbReference type="EMBL" id="GAP15736.1"/>
    </source>
</evidence>
<gene>
    <name evidence="1" type="ORF">LARV_03528</name>
</gene>
<protein>
    <submittedName>
        <fullName evidence="1">Uncharacterized protein</fullName>
    </submittedName>
</protein>